<accession>A0A834T418</accession>
<reference evidence="8" key="1">
    <citation type="submission" date="2020-09" db="EMBL/GenBank/DDBJ databases">
        <title>Genome-Enabled Discovery of Anthraquinone Biosynthesis in Senna tora.</title>
        <authorList>
            <person name="Kang S.-H."/>
            <person name="Pandey R.P."/>
            <person name="Lee C.-M."/>
            <person name="Sim J.-S."/>
            <person name="Jeong J.-T."/>
            <person name="Choi B.-S."/>
            <person name="Jung M."/>
            <person name="Ginzburg D."/>
            <person name="Zhao K."/>
            <person name="Won S.Y."/>
            <person name="Oh T.-J."/>
            <person name="Yu Y."/>
            <person name="Kim N.-H."/>
            <person name="Lee O.R."/>
            <person name="Lee T.-H."/>
            <person name="Bashyal P."/>
            <person name="Kim T.-S."/>
            <person name="Lee W.-H."/>
            <person name="Kawkins C."/>
            <person name="Kim C.-K."/>
            <person name="Kim J.S."/>
            <person name="Ahn B.O."/>
            <person name="Rhee S.Y."/>
            <person name="Sohng J.K."/>
        </authorList>
    </citation>
    <scope>NUCLEOTIDE SEQUENCE</scope>
    <source>
        <tissue evidence="8">Leaf</tissue>
    </source>
</reference>
<dbReference type="PANTHER" id="PTHR47991">
    <property type="entry name" value="OXOGLUTARATE/IRON-DEPENDENT DIOXYGENASE"/>
    <property type="match status" value="1"/>
</dbReference>
<dbReference type="OrthoDB" id="627829at2759"/>
<keyword evidence="8" id="KW-0223">Dioxygenase</keyword>
<keyword evidence="6" id="KW-0812">Transmembrane</keyword>
<keyword evidence="5" id="KW-0560">Oxidoreductase</keyword>
<comment type="similarity">
    <text evidence="1 5">Belongs to the iron/ascorbate-dependent oxidoreductase family.</text>
</comment>
<gene>
    <name evidence="8" type="ORF">G2W53_028766</name>
</gene>
<evidence type="ECO:0000256" key="4">
    <source>
        <dbReference type="ARBA" id="ARBA00023004"/>
    </source>
</evidence>
<evidence type="ECO:0000313" key="8">
    <source>
        <dbReference type="EMBL" id="KAF7814797.1"/>
    </source>
</evidence>
<evidence type="ECO:0000256" key="1">
    <source>
        <dbReference type="ARBA" id="ARBA00008056"/>
    </source>
</evidence>
<dbReference type="InterPro" id="IPR026992">
    <property type="entry name" value="DIOX_N"/>
</dbReference>
<keyword evidence="6" id="KW-0472">Membrane</keyword>
<keyword evidence="6" id="KW-1133">Transmembrane helix</keyword>
<organism evidence="8 9">
    <name type="scientific">Senna tora</name>
    <dbReference type="NCBI Taxonomy" id="362788"/>
    <lineage>
        <taxon>Eukaryota</taxon>
        <taxon>Viridiplantae</taxon>
        <taxon>Streptophyta</taxon>
        <taxon>Embryophyta</taxon>
        <taxon>Tracheophyta</taxon>
        <taxon>Spermatophyta</taxon>
        <taxon>Magnoliopsida</taxon>
        <taxon>eudicotyledons</taxon>
        <taxon>Gunneridae</taxon>
        <taxon>Pentapetalae</taxon>
        <taxon>rosids</taxon>
        <taxon>fabids</taxon>
        <taxon>Fabales</taxon>
        <taxon>Fabaceae</taxon>
        <taxon>Caesalpinioideae</taxon>
        <taxon>Cassia clade</taxon>
        <taxon>Senna</taxon>
    </lineage>
</organism>
<evidence type="ECO:0000259" key="7">
    <source>
        <dbReference type="PROSITE" id="PS51471"/>
    </source>
</evidence>
<dbReference type="InterPro" id="IPR005123">
    <property type="entry name" value="Oxoglu/Fe-dep_dioxygenase_dom"/>
</dbReference>
<dbReference type="EMBL" id="JAAIUW010000009">
    <property type="protein sequence ID" value="KAF7814797.1"/>
    <property type="molecule type" value="Genomic_DNA"/>
</dbReference>
<evidence type="ECO:0000256" key="3">
    <source>
        <dbReference type="ARBA" id="ARBA00022896"/>
    </source>
</evidence>
<dbReference type="AlphaFoldDB" id="A0A834T418"/>
<dbReference type="GO" id="GO:0051213">
    <property type="term" value="F:dioxygenase activity"/>
    <property type="evidence" value="ECO:0007669"/>
    <property type="project" value="UniProtKB-KW"/>
</dbReference>
<proteinExistence type="inferred from homology"/>
<dbReference type="Proteomes" id="UP000634136">
    <property type="component" value="Unassembled WGS sequence"/>
</dbReference>
<keyword evidence="9" id="KW-1185">Reference proteome</keyword>
<dbReference type="InterPro" id="IPR050295">
    <property type="entry name" value="Plant_2OG-oxidoreductases"/>
</dbReference>
<keyword evidence="3" id="KW-0847">Vitamin C</keyword>
<keyword evidence="4 5" id="KW-0408">Iron</keyword>
<dbReference type="GO" id="GO:0031418">
    <property type="term" value="F:L-ascorbic acid binding"/>
    <property type="evidence" value="ECO:0007669"/>
    <property type="project" value="UniProtKB-KW"/>
</dbReference>
<dbReference type="Pfam" id="PF14226">
    <property type="entry name" value="DIOX_N"/>
    <property type="match status" value="1"/>
</dbReference>
<feature type="transmembrane region" description="Helical" evidence="6">
    <location>
        <begin position="67"/>
        <end position="94"/>
    </location>
</feature>
<evidence type="ECO:0000313" key="9">
    <source>
        <dbReference type="Proteomes" id="UP000634136"/>
    </source>
</evidence>
<dbReference type="PROSITE" id="PS51471">
    <property type="entry name" value="FE2OG_OXY"/>
    <property type="match status" value="1"/>
</dbReference>
<dbReference type="Pfam" id="PF03171">
    <property type="entry name" value="2OG-FeII_Oxy"/>
    <property type="match status" value="1"/>
</dbReference>
<keyword evidence="2 5" id="KW-0479">Metal-binding</keyword>
<evidence type="ECO:0000256" key="5">
    <source>
        <dbReference type="RuleBase" id="RU003682"/>
    </source>
</evidence>
<dbReference type="SUPFAM" id="SSF51197">
    <property type="entry name" value="Clavaminate synthase-like"/>
    <property type="match status" value="2"/>
</dbReference>
<name>A0A834T418_9FABA</name>
<evidence type="ECO:0000256" key="6">
    <source>
        <dbReference type="SAM" id="Phobius"/>
    </source>
</evidence>
<feature type="domain" description="Fe2OG dioxygenase" evidence="7">
    <location>
        <begin position="278"/>
        <end position="379"/>
    </location>
</feature>
<dbReference type="InterPro" id="IPR044861">
    <property type="entry name" value="IPNS-like_FE2OG_OXY"/>
</dbReference>
<evidence type="ECO:0000256" key="2">
    <source>
        <dbReference type="ARBA" id="ARBA00022723"/>
    </source>
</evidence>
<dbReference type="Gene3D" id="2.60.120.330">
    <property type="entry name" value="B-lactam Antibiotic, Isopenicillin N Synthase, Chain"/>
    <property type="match status" value="2"/>
</dbReference>
<protein>
    <submittedName>
        <fullName evidence="8">Flavanone 3-dioxygenase 3-like</fullName>
    </submittedName>
</protein>
<sequence length="435" mass="50472">MSLEDQLGVSSIPQRYVLPPSQRPDLHVPISTTLPIIDLSSLNHHSLRPQTIQDIRMACKNNGFFQVYIYIYIYIYIHTYYLNACTFFFFFFWLPARCSRHCLDYSGLHSRYQVKCAHSILRNSTTKCYIKKTEHVYSTWEFLFSFDFSKAHVTSFWIINHGIDQSTINDALEAAKEFFNLPQEEKMRLFSDDVHKPVRYGTSLNQAKDEVYCWRDFIKQYSHPISDWIHMWPSNPPTYKEKMGNYAKAVRLLQMQLTQIIFESLGLNPNYLQEEVNEGSQVLAVNCYPTCPEPDLTLGILPHSDFGSLTILLQTRSGLQIKDKSDGNWVSVPFVEGGLVVQLGDEMEVLSNGQYKSVIHRATVNGEEKRFSIASLHNFGMDTKIVPAPELVDEKNPKAYKEFSFRDFLGYISRHDVSKQRFIDTLKMKPFESRN</sequence>
<dbReference type="GO" id="GO:0046872">
    <property type="term" value="F:metal ion binding"/>
    <property type="evidence" value="ECO:0007669"/>
    <property type="project" value="UniProtKB-KW"/>
</dbReference>
<dbReference type="InterPro" id="IPR027443">
    <property type="entry name" value="IPNS-like_sf"/>
</dbReference>
<comment type="caution">
    <text evidence="8">The sequence shown here is derived from an EMBL/GenBank/DDBJ whole genome shotgun (WGS) entry which is preliminary data.</text>
</comment>